<dbReference type="Proteomes" id="UP000814033">
    <property type="component" value="Unassembled WGS sequence"/>
</dbReference>
<reference evidence="1" key="1">
    <citation type="submission" date="2021-02" db="EMBL/GenBank/DDBJ databases">
        <authorList>
            <consortium name="DOE Joint Genome Institute"/>
            <person name="Ahrendt S."/>
            <person name="Looney B.P."/>
            <person name="Miyauchi S."/>
            <person name="Morin E."/>
            <person name="Drula E."/>
            <person name="Courty P.E."/>
            <person name="Chicoki N."/>
            <person name="Fauchery L."/>
            <person name="Kohler A."/>
            <person name="Kuo A."/>
            <person name="Labutti K."/>
            <person name="Pangilinan J."/>
            <person name="Lipzen A."/>
            <person name="Riley R."/>
            <person name="Andreopoulos W."/>
            <person name="He G."/>
            <person name="Johnson J."/>
            <person name="Barry K.W."/>
            <person name="Grigoriev I.V."/>
            <person name="Nagy L."/>
            <person name="Hibbett D."/>
            <person name="Henrissat B."/>
            <person name="Matheny P.B."/>
            <person name="Labbe J."/>
            <person name="Martin F."/>
        </authorList>
    </citation>
    <scope>NUCLEOTIDE SEQUENCE</scope>
    <source>
        <strain evidence="1">FP105234-sp</strain>
    </source>
</reference>
<evidence type="ECO:0000313" key="2">
    <source>
        <dbReference type="Proteomes" id="UP000814033"/>
    </source>
</evidence>
<proteinExistence type="predicted"/>
<evidence type="ECO:0000313" key="1">
    <source>
        <dbReference type="EMBL" id="KAI0045066.1"/>
    </source>
</evidence>
<organism evidence="1 2">
    <name type="scientific">Auriscalpium vulgare</name>
    <dbReference type="NCBI Taxonomy" id="40419"/>
    <lineage>
        <taxon>Eukaryota</taxon>
        <taxon>Fungi</taxon>
        <taxon>Dikarya</taxon>
        <taxon>Basidiomycota</taxon>
        <taxon>Agaricomycotina</taxon>
        <taxon>Agaricomycetes</taxon>
        <taxon>Russulales</taxon>
        <taxon>Auriscalpiaceae</taxon>
        <taxon>Auriscalpium</taxon>
    </lineage>
</organism>
<accession>A0ACB8RN04</accession>
<reference evidence="1" key="2">
    <citation type="journal article" date="2022" name="New Phytol.">
        <title>Evolutionary transition to the ectomycorrhizal habit in the genomes of a hyperdiverse lineage of mushroom-forming fungi.</title>
        <authorList>
            <person name="Looney B."/>
            <person name="Miyauchi S."/>
            <person name="Morin E."/>
            <person name="Drula E."/>
            <person name="Courty P.E."/>
            <person name="Kohler A."/>
            <person name="Kuo A."/>
            <person name="LaButti K."/>
            <person name="Pangilinan J."/>
            <person name="Lipzen A."/>
            <person name="Riley R."/>
            <person name="Andreopoulos W."/>
            <person name="He G."/>
            <person name="Johnson J."/>
            <person name="Nolan M."/>
            <person name="Tritt A."/>
            <person name="Barry K.W."/>
            <person name="Grigoriev I.V."/>
            <person name="Nagy L.G."/>
            <person name="Hibbett D."/>
            <person name="Henrissat B."/>
            <person name="Matheny P.B."/>
            <person name="Labbe J."/>
            <person name="Martin F.M."/>
        </authorList>
    </citation>
    <scope>NUCLEOTIDE SEQUENCE</scope>
    <source>
        <strain evidence="1">FP105234-sp</strain>
    </source>
</reference>
<comment type="caution">
    <text evidence="1">The sequence shown here is derived from an EMBL/GenBank/DDBJ whole genome shotgun (WGS) entry which is preliminary data.</text>
</comment>
<name>A0ACB8RN04_9AGAM</name>
<sequence length="266" mass="31351">MSLYFFSPLVSLPWNQFNPPQPSEEPSGLFVHLSNPIFDAEVHKLMDDLNPSELLDFQPCTRDSVRAEIERQYSAFTEGSEGFRFIQKIDQIIAPLDFFFRAVDKRVSSQVRIAQTVWGAIRFVTQVAQQVSAYFHVIGGTLAVITELVPRYQQYATKMYTEETRVMEALAYVYGDILNVCITTRRLYNRRRGFFRSLIFVLRDLNPWEHAVKDMVRSLTSRQGILRQRIDDEDRRRREADWQRAHERHQQEERRRQQAALDRIST</sequence>
<gene>
    <name evidence="1" type="ORF">FA95DRAFT_170171</name>
</gene>
<protein>
    <submittedName>
        <fullName evidence="1">Uncharacterized protein</fullName>
    </submittedName>
</protein>
<dbReference type="EMBL" id="MU275962">
    <property type="protein sequence ID" value="KAI0045066.1"/>
    <property type="molecule type" value="Genomic_DNA"/>
</dbReference>
<keyword evidence="2" id="KW-1185">Reference proteome</keyword>